<sequence>GYGFAIRMDTEAGWARGFLFLDATNTLLGGFGALGSADTITNLWIGQWHDNWWAKFTSTGMEVDGTIKEAGVLLSNKYAAIAHVSHNNILFPATEYDFATLPHAGINPMTIKLWDNYLQSGAPDNYGTLLDIYGKSSHEHSQLYFTNNTKILYRDAFYLETEWSAWKEIAFTDHTHSGVYLPLTGGTLTGLVKADDGIRGTDFALKYTGDNTFSGIRRDGVATEFYQIITGTATNVVYKFTGS</sequence>
<proteinExistence type="predicted"/>
<comment type="caution">
    <text evidence="1">The sequence shown here is derived from an EMBL/GenBank/DDBJ whole genome shotgun (WGS) entry which is preliminary data.</text>
</comment>
<feature type="non-terminal residue" evidence="1">
    <location>
        <position position="1"/>
    </location>
</feature>
<feature type="non-terminal residue" evidence="1">
    <location>
        <position position="243"/>
    </location>
</feature>
<evidence type="ECO:0000313" key="1">
    <source>
        <dbReference type="EMBL" id="GAF75450.1"/>
    </source>
</evidence>
<name>X0THA2_9ZZZZ</name>
<reference evidence="1" key="1">
    <citation type="journal article" date="2014" name="Front. Microbiol.">
        <title>High frequency of phylogenetically diverse reductive dehalogenase-homologous genes in deep subseafloor sedimentary metagenomes.</title>
        <authorList>
            <person name="Kawai M."/>
            <person name="Futagami T."/>
            <person name="Toyoda A."/>
            <person name="Takaki Y."/>
            <person name="Nishi S."/>
            <person name="Hori S."/>
            <person name="Arai W."/>
            <person name="Tsubouchi T."/>
            <person name="Morono Y."/>
            <person name="Uchiyama I."/>
            <person name="Ito T."/>
            <person name="Fujiyama A."/>
            <person name="Inagaki F."/>
            <person name="Takami H."/>
        </authorList>
    </citation>
    <scope>NUCLEOTIDE SEQUENCE</scope>
    <source>
        <strain evidence="1">Expedition CK06-06</strain>
    </source>
</reference>
<dbReference type="AlphaFoldDB" id="X0THA2"/>
<accession>X0THA2</accession>
<protein>
    <submittedName>
        <fullName evidence="1">Uncharacterized protein</fullName>
    </submittedName>
</protein>
<gene>
    <name evidence="1" type="ORF">S01H1_03206</name>
</gene>
<organism evidence="1">
    <name type="scientific">marine sediment metagenome</name>
    <dbReference type="NCBI Taxonomy" id="412755"/>
    <lineage>
        <taxon>unclassified sequences</taxon>
        <taxon>metagenomes</taxon>
        <taxon>ecological metagenomes</taxon>
    </lineage>
</organism>
<dbReference type="EMBL" id="BARS01001716">
    <property type="protein sequence ID" value="GAF75450.1"/>
    <property type="molecule type" value="Genomic_DNA"/>
</dbReference>